<dbReference type="AlphaFoldDB" id="A0A222E5A5"/>
<protein>
    <submittedName>
        <fullName evidence="1">Uncharacterized protein</fullName>
    </submittedName>
</protein>
<reference evidence="1 2" key="1">
    <citation type="submission" date="2017-07" db="EMBL/GenBank/DDBJ databases">
        <title>Genome Sequence of Antarctobacter heliothermus Strain SMS3 Isolated from a culture of the Diatom Skeletonema marinoi.</title>
        <authorList>
            <person name="Topel M."/>
            <person name="Pinder M.I.M."/>
            <person name="Johansson O.N."/>
            <person name="Kourtchenko O."/>
            <person name="Godhe A."/>
            <person name="Clarke A.K."/>
        </authorList>
    </citation>
    <scope>NUCLEOTIDE SEQUENCE [LARGE SCALE GENOMIC DNA]</scope>
    <source>
        <strain evidence="1 2">SMS3</strain>
    </source>
</reference>
<dbReference type="OrthoDB" id="7651124at2"/>
<name>A0A222E5A5_9RHOB</name>
<dbReference type="Proteomes" id="UP000203589">
    <property type="component" value="Chromosome"/>
</dbReference>
<dbReference type="KEGG" id="aht:ANTHELSMS3_02687"/>
<dbReference type="EMBL" id="CP022540">
    <property type="protein sequence ID" value="ASP21342.1"/>
    <property type="molecule type" value="Genomic_DNA"/>
</dbReference>
<gene>
    <name evidence="1" type="ORF">ANTHELSMS3_02687</name>
</gene>
<keyword evidence="2" id="KW-1185">Reference proteome</keyword>
<evidence type="ECO:0000313" key="2">
    <source>
        <dbReference type="Proteomes" id="UP000203589"/>
    </source>
</evidence>
<evidence type="ECO:0000313" key="1">
    <source>
        <dbReference type="EMBL" id="ASP21342.1"/>
    </source>
</evidence>
<sequence length="119" mass="13174">MSQTCTATEFERCQDGLPEQFVTGDIEKRRARSMPPFSKVTGCDTATLAIVPDAPQSFDPYLGTYEAMALVRVAREPLRFENCADGTGLTSYRMNLMRKGQRITDPFTSTAFLHPTGEG</sequence>
<organism evidence="1 2">
    <name type="scientific">Antarctobacter heliothermus</name>
    <dbReference type="NCBI Taxonomy" id="74033"/>
    <lineage>
        <taxon>Bacteria</taxon>
        <taxon>Pseudomonadati</taxon>
        <taxon>Pseudomonadota</taxon>
        <taxon>Alphaproteobacteria</taxon>
        <taxon>Rhodobacterales</taxon>
        <taxon>Roseobacteraceae</taxon>
        <taxon>Antarctobacter</taxon>
    </lineage>
</organism>
<proteinExistence type="predicted"/>
<dbReference type="RefSeq" id="WP_094035271.1">
    <property type="nucleotide sequence ID" value="NZ_CP022540.1"/>
</dbReference>
<accession>A0A222E5A5</accession>